<feature type="chain" id="PRO_5037733651" description="DUF4436 domain-containing protein" evidence="3">
    <location>
        <begin position="26"/>
        <end position="343"/>
    </location>
</feature>
<feature type="transmembrane region" description="Helical" evidence="2">
    <location>
        <begin position="266"/>
        <end position="284"/>
    </location>
</feature>
<evidence type="ECO:0000313" key="5">
    <source>
        <dbReference type="Proteomes" id="UP000650466"/>
    </source>
</evidence>
<sequence>MSLFRMPFMVIAAVLSMLLPSAVSANGGPLYDPADAYGLLRLDENSNISLIREKVTYTIQNDFSDDRDAEVSVRYELKSKNDYIKTVAVLFLTPVKEQLSVTDGTRNIATSPVSRDLPNNWYGQQKDTVTDPVSGHELPLASRGKGEIQAEGTQFSLTFEPGESKEILIQYKERGGMYDKGVVNTIFSHLYFLTPAEFWEGEPQVELEVFLSKPGSRLHSSLPINRMNDHAYRATFSQLPDEEWYFSYTYPKRLLYPTNVEKDHNLLILATTLMLTAFVASITLHFRNIWIFILGAIGIMTFTFYFISKMGGYPFNDIFVGLTDIAVGSLLVWCFIKLRKRME</sequence>
<reference evidence="4" key="1">
    <citation type="submission" date="2020-09" db="EMBL/GenBank/DDBJ databases">
        <title>Draft Genome Sequence of Paenibacillus sp. WST5.</title>
        <authorList>
            <person name="Bao Z."/>
        </authorList>
    </citation>
    <scope>NUCLEOTIDE SEQUENCE</scope>
    <source>
        <strain evidence="4">WST5</strain>
    </source>
</reference>
<dbReference type="Gene3D" id="2.60.40.3680">
    <property type="match status" value="1"/>
</dbReference>
<evidence type="ECO:0000256" key="1">
    <source>
        <dbReference type="SAM" id="MobiDB-lite"/>
    </source>
</evidence>
<dbReference type="AlphaFoldDB" id="A0A926QJC5"/>
<evidence type="ECO:0000313" key="4">
    <source>
        <dbReference type="EMBL" id="MBD0381415.1"/>
    </source>
</evidence>
<dbReference type="EMBL" id="JACVVD010000004">
    <property type="protein sequence ID" value="MBD0381415.1"/>
    <property type="molecule type" value="Genomic_DNA"/>
</dbReference>
<organism evidence="4 5">
    <name type="scientific">Paenibacillus sedimenti</name>
    <dbReference type="NCBI Taxonomy" id="2770274"/>
    <lineage>
        <taxon>Bacteria</taxon>
        <taxon>Bacillati</taxon>
        <taxon>Bacillota</taxon>
        <taxon>Bacilli</taxon>
        <taxon>Bacillales</taxon>
        <taxon>Paenibacillaceae</taxon>
        <taxon>Paenibacillus</taxon>
    </lineage>
</organism>
<comment type="caution">
    <text evidence="4">The sequence shown here is derived from an EMBL/GenBank/DDBJ whole genome shotgun (WGS) entry which is preliminary data.</text>
</comment>
<name>A0A926QJC5_9BACL</name>
<accession>A0A926QJC5</accession>
<proteinExistence type="predicted"/>
<evidence type="ECO:0000256" key="2">
    <source>
        <dbReference type="SAM" id="Phobius"/>
    </source>
</evidence>
<dbReference type="Proteomes" id="UP000650466">
    <property type="component" value="Unassembled WGS sequence"/>
</dbReference>
<keyword evidence="2" id="KW-0472">Membrane</keyword>
<gene>
    <name evidence="4" type="ORF">ICC18_14910</name>
</gene>
<keyword evidence="2" id="KW-1133">Transmembrane helix</keyword>
<evidence type="ECO:0000256" key="3">
    <source>
        <dbReference type="SAM" id="SignalP"/>
    </source>
</evidence>
<keyword evidence="2" id="KW-0812">Transmembrane</keyword>
<evidence type="ECO:0008006" key="6">
    <source>
        <dbReference type="Google" id="ProtNLM"/>
    </source>
</evidence>
<keyword evidence="5" id="KW-1185">Reference proteome</keyword>
<feature type="signal peptide" evidence="3">
    <location>
        <begin position="1"/>
        <end position="25"/>
    </location>
</feature>
<feature type="transmembrane region" description="Helical" evidence="2">
    <location>
        <begin position="289"/>
        <end position="307"/>
    </location>
</feature>
<keyword evidence="3" id="KW-0732">Signal</keyword>
<feature type="transmembrane region" description="Helical" evidence="2">
    <location>
        <begin position="319"/>
        <end position="336"/>
    </location>
</feature>
<dbReference type="RefSeq" id="WP_188175193.1">
    <property type="nucleotide sequence ID" value="NZ_JACVVD010000004.1"/>
</dbReference>
<protein>
    <recommendedName>
        <fullName evidence="6">DUF4436 domain-containing protein</fullName>
    </recommendedName>
</protein>
<feature type="region of interest" description="Disordered" evidence="1">
    <location>
        <begin position="110"/>
        <end position="133"/>
    </location>
</feature>